<dbReference type="InterPro" id="IPR036291">
    <property type="entry name" value="NAD(P)-bd_dom_sf"/>
</dbReference>
<dbReference type="InterPro" id="IPR016040">
    <property type="entry name" value="NAD(P)-bd_dom"/>
</dbReference>
<dbReference type="Gene3D" id="3.40.50.720">
    <property type="entry name" value="NAD(P)-binding Rossmann-like Domain"/>
    <property type="match status" value="1"/>
</dbReference>
<gene>
    <name evidence="2" type="ORF">G6N77_12580</name>
</gene>
<evidence type="ECO:0000313" key="3">
    <source>
        <dbReference type="Proteomes" id="UP000479226"/>
    </source>
</evidence>
<dbReference type="InterPro" id="IPR051606">
    <property type="entry name" value="Polyketide_Oxido-like"/>
</dbReference>
<dbReference type="EMBL" id="JAAKZI010000021">
    <property type="protein sequence ID" value="NGN84284.1"/>
    <property type="molecule type" value="Genomic_DNA"/>
</dbReference>
<feature type="domain" description="NAD(P)-binding" evidence="1">
    <location>
        <begin position="7"/>
        <end position="201"/>
    </location>
</feature>
<dbReference type="RefSeq" id="WP_165182514.1">
    <property type="nucleotide sequence ID" value="NZ_JAAKZI010000021.1"/>
</dbReference>
<protein>
    <submittedName>
        <fullName evidence="2">NAD(P)H-binding protein</fullName>
    </submittedName>
</protein>
<dbReference type="PANTHER" id="PTHR43355:SF2">
    <property type="entry name" value="FLAVIN REDUCTASE (NADPH)"/>
    <property type="match status" value="1"/>
</dbReference>
<dbReference type="SUPFAM" id="SSF51735">
    <property type="entry name" value="NAD(P)-binding Rossmann-fold domains"/>
    <property type="match status" value="1"/>
</dbReference>
<evidence type="ECO:0000313" key="2">
    <source>
        <dbReference type="EMBL" id="NGN84284.1"/>
    </source>
</evidence>
<comment type="caution">
    <text evidence="2">The sequence shown here is derived from an EMBL/GenBank/DDBJ whole genome shotgun (WGS) entry which is preliminary data.</text>
</comment>
<evidence type="ECO:0000259" key="1">
    <source>
        <dbReference type="Pfam" id="PF13460"/>
    </source>
</evidence>
<name>A0ABX0DBI8_9MICC</name>
<dbReference type="Proteomes" id="UP000479226">
    <property type="component" value="Unassembled WGS sequence"/>
</dbReference>
<accession>A0ABX0DBI8</accession>
<organism evidence="2 3">
    <name type="scientific">Arthrobacter silviterrae</name>
    <dbReference type="NCBI Taxonomy" id="2026658"/>
    <lineage>
        <taxon>Bacteria</taxon>
        <taxon>Bacillati</taxon>
        <taxon>Actinomycetota</taxon>
        <taxon>Actinomycetes</taxon>
        <taxon>Micrococcales</taxon>
        <taxon>Micrococcaceae</taxon>
        <taxon>Arthrobacter</taxon>
    </lineage>
</organism>
<keyword evidence="3" id="KW-1185">Reference proteome</keyword>
<dbReference type="PANTHER" id="PTHR43355">
    <property type="entry name" value="FLAVIN REDUCTASE (NADPH)"/>
    <property type="match status" value="1"/>
</dbReference>
<sequence>MKLTVFGASGKVGQEIVRQALAAGHGVTAVVRDRSRLPISGQDLEIVEVPVLDDPERLRGAVEGRDAVLSAVGPGSRKQAGSTAPVTRTITAAMGLAGVRRLLVVSASPLGPVPEGQPFPLRTVITPIVDRIFRENYVDLRIVESELADSGLDWTAVRPPRLLDTPATGVYRTAVESNLRGGWQISRGDVAHAMLAMIGDPATFGHGVGVAY</sequence>
<proteinExistence type="predicted"/>
<dbReference type="Pfam" id="PF13460">
    <property type="entry name" value="NAD_binding_10"/>
    <property type="match status" value="1"/>
</dbReference>
<reference evidence="2 3" key="1">
    <citation type="submission" date="2020-02" db="EMBL/GenBank/DDBJ databases">
        <title>Genome sequence of the type strain DSM 27180 of Arthrobacter silviterrae.</title>
        <authorList>
            <person name="Gao J."/>
            <person name="Sun J."/>
        </authorList>
    </citation>
    <scope>NUCLEOTIDE SEQUENCE [LARGE SCALE GENOMIC DNA]</scope>
    <source>
        <strain evidence="2 3">DSM 27180</strain>
    </source>
</reference>